<dbReference type="RefSeq" id="WP_074644661.1">
    <property type="nucleotide sequence ID" value="NZ_FOFU01000008.1"/>
</dbReference>
<feature type="domain" description="HD-GYP" evidence="3">
    <location>
        <begin position="246"/>
        <end position="441"/>
    </location>
</feature>
<evidence type="ECO:0000256" key="1">
    <source>
        <dbReference type="SAM" id="Phobius"/>
    </source>
</evidence>
<reference evidence="4 5" key="1">
    <citation type="submission" date="2016-10" db="EMBL/GenBank/DDBJ databases">
        <authorList>
            <person name="de Groot N.N."/>
        </authorList>
    </citation>
    <scope>NUCLEOTIDE SEQUENCE [LARGE SCALE GENOMIC DNA]</scope>
    <source>
        <strain evidence="4 5">B25</strain>
    </source>
</reference>
<organism evidence="4 5">
    <name type="scientific">Treponema bryantii</name>
    <dbReference type="NCBI Taxonomy" id="163"/>
    <lineage>
        <taxon>Bacteria</taxon>
        <taxon>Pseudomonadati</taxon>
        <taxon>Spirochaetota</taxon>
        <taxon>Spirochaetia</taxon>
        <taxon>Spirochaetales</taxon>
        <taxon>Treponemataceae</taxon>
        <taxon>Treponema</taxon>
    </lineage>
</organism>
<gene>
    <name evidence="4" type="ORF">SAMN04487977_10864</name>
</gene>
<keyword evidence="1" id="KW-0472">Membrane</keyword>
<evidence type="ECO:0000259" key="3">
    <source>
        <dbReference type="PROSITE" id="PS51832"/>
    </source>
</evidence>
<dbReference type="AlphaFoldDB" id="A0A1H9I0J7"/>
<dbReference type="CDD" id="cd00077">
    <property type="entry name" value="HDc"/>
    <property type="match status" value="1"/>
</dbReference>
<dbReference type="Gene3D" id="1.10.3210.10">
    <property type="entry name" value="Hypothetical protein af1432"/>
    <property type="match status" value="1"/>
</dbReference>
<keyword evidence="5" id="KW-1185">Reference proteome</keyword>
<keyword evidence="1" id="KW-1133">Transmembrane helix</keyword>
<dbReference type="InterPro" id="IPR037522">
    <property type="entry name" value="HD_GYP_dom"/>
</dbReference>
<feature type="transmembrane region" description="Helical" evidence="1">
    <location>
        <begin position="77"/>
        <end position="95"/>
    </location>
</feature>
<dbReference type="PANTHER" id="PTHR43155">
    <property type="entry name" value="CYCLIC DI-GMP PHOSPHODIESTERASE PA4108-RELATED"/>
    <property type="match status" value="1"/>
</dbReference>
<dbReference type="SUPFAM" id="SSF109604">
    <property type="entry name" value="HD-domain/PDEase-like"/>
    <property type="match status" value="1"/>
</dbReference>
<dbReference type="EMBL" id="FOFU01000008">
    <property type="protein sequence ID" value="SEQ68126.1"/>
    <property type="molecule type" value="Genomic_DNA"/>
</dbReference>
<dbReference type="InterPro" id="IPR006674">
    <property type="entry name" value="HD_domain"/>
</dbReference>
<evidence type="ECO:0000313" key="5">
    <source>
        <dbReference type="Proteomes" id="UP000182360"/>
    </source>
</evidence>
<sequence length="796" mass="90759">MEFLRQHQLSIMLFLCGTCTVLAILSFFTSSMPKKRRRALTLLEVYAALLLFMDRFAYLFRGDPSTLGWWMVRISNFSVYLFSICILHAFTLYLCDLFTNEGGFKTIPRRLKIAEVIFGVSIIFLILGTVSGLYYTFDEMNRYHRGTGFLMSYAGPVIMILLQLSMILQYYKRIARNIRIPLLFFSLIPACATLLQLFFYGISFQNIASVGMAALLYIFVLVDMNKRVNQVNRLEVQYLKDEQNNIMTLFNQTAMALANAIDAKDVYTHGHSMRVAEYARKIAEAAGKDEKYCIDIYYAGLLHDVGKIGVPVSIINKTGKLSEDEFAEIKKHPVIGKQILSSITKSPYLSIAAKSHHERYDGRGYPEGLKGEDIPEIARIISVADSYDAMTSKRSYRDPIPQQKVREEIVKGTGTQFDPVFAKIMIHLIDLDTEYSMKEHEEVTELSGKNILHCREYREDKSEGILLNESITKMRLHYVCDEENAGLDSVPSFVVFDSLDSRIHETESKRKDLLYLEYGTIRFDGKTECVAARDIKVEFEKNASGAVDFVEEYKKGIDYDIEAVRVKDHMMLKLSSPLSTVRFIMALPDCSHYCYLGLTGLHCTISDVEVHKSENVVPADYIPRIAPELNYISGPEGNIPSIQIDDWCSAFTEGVIVTERMSISFHTMSLPTARLIWHCPYIVLYYSADKQVRGPGYKEFALIRLDGEHWESDGHATNNMIINKTDDFEDWETWKKVNKAGMDCKVSIHRESRRITVITENAGIQIRSVTILQEDIPDIYVALTGDQCVLTNIRIS</sequence>
<evidence type="ECO:0000259" key="2">
    <source>
        <dbReference type="PROSITE" id="PS51831"/>
    </source>
</evidence>
<dbReference type="Proteomes" id="UP000182360">
    <property type="component" value="Unassembled WGS sequence"/>
</dbReference>
<protein>
    <submittedName>
        <fullName evidence="4">HD domain-containing protein</fullName>
    </submittedName>
</protein>
<feature type="transmembrane region" description="Helical" evidence="1">
    <location>
        <begin position="6"/>
        <end position="28"/>
    </location>
</feature>
<dbReference type="Pfam" id="PF13487">
    <property type="entry name" value="HD_5"/>
    <property type="match status" value="1"/>
</dbReference>
<feature type="transmembrane region" description="Helical" evidence="1">
    <location>
        <begin position="40"/>
        <end position="57"/>
    </location>
</feature>
<dbReference type="STRING" id="163.SAMN04487775_10344"/>
<feature type="domain" description="HD" evidence="2">
    <location>
        <begin position="268"/>
        <end position="390"/>
    </location>
</feature>
<feature type="transmembrane region" description="Helical" evidence="1">
    <location>
        <begin position="180"/>
        <end position="201"/>
    </location>
</feature>
<feature type="transmembrane region" description="Helical" evidence="1">
    <location>
        <begin position="116"/>
        <end position="137"/>
    </location>
</feature>
<name>A0A1H9I0J7_9SPIR</name>
<dbReference type="PROSITE" id="PS51831">
    <property type="entry name" value="HD"/>
    <property type="match status" value="1"/>
</dbReference>
<dbReference type="PROSITE" id="PS51832">
    <property type="entry name" value="HD_GYP"/>
    <property type="match status" value="1"/>
</dbReference>
<feature type="transmembrane region" description="Helical" evidence="1">
    <location>
        <begin position="149"/>
        <end position="168"/>
    </location>
</feature>
<accession>A0A1H9I0J7</accession>
<keyword evidence="1" id="KW-0812">Transmembrane</keyword>
<dbReference type="SMART" id="SM00471">
    <property type="entry name" value="HDc"/>
    <property type="match status" value="1"/>
</dbReference>
<dbReference type="InterPro" id="IPR003607">
    <property type="entry name" value="HD/PDEase_dom"/>
</dbReference>
<evidence type="ECO:0000313" key="4">
    <source>
        <dbReference type="EMBL" id="SEQ68126.1"/>
    </source>
</evidence>
<proteinExistence type="predicted"/>